<name>A0A7L4ZKG9_9FLAO</name>
<organism evidence="2 3">
    <name type="scientific">Kordia antarctica</name>
    <dbReference type="NCBI Taxonomy" id="1218801"/>
    <lineage>
        <taxon>Bacteria</taxon>
        <taxon>Pseudomonadati</taxon>
        <taxon>Bacteroidota</taxon>
        <taxon>Flavobacteriia</taxon>
        <taxon>Flavobacteriales</taxon>
        <taxon>Flavobacteriaceae</taxon>
        <taxon>Kordia</taxon>
    </lineage>
</organism>
<dbReference type="SUPFAM" id="SSF56801">
    <property type="entry name" value="Acetyl-CoA synthetase-like"/>
    <property type="match status" value="1"/>
</dbReference>
<dbReference type="KEGG" id="kan:IMCC3317_25030"/>
<reference evidence="2 3" key="1">
    <citation type="journal article" date="2013" name="Int. J. Syst. Evol. Microbiol.">
        <title>Kordia antarctica sp. nov., isolated from Antarctic seawater.</title>
        <authorList>
            <person name="Baek K."/>
            <person name="Choi A."/>
            <person name="Kang I."/>
            <person name="Lee K."/>
            <person name="Cho J.C."/>
        </authorList>
    </citation>
    <scope>NUCLEOTIDE SEQUENCE [LARGE SCALE GENOMIC DNA]</scope>
    <source>
        <strain evidence="2 3">IMCC3317</strain>
    </source>
</reference>
<keyword evidence="3" id="KW-1185">Reference proteome</keyword>
<proteinExistence type="predicted"/>
<protein>
    <recommendedName>
        <fullName evidence="1">Acyl-protein synthetase LuxE domain-containing protein</fullName>
    </recommendedName>
</protein>
<sequence>MTLSRNNFKSRSNTQLIIFSLFYLFLSSQFTRMNSNTIFKITDDATFETITFQTFKHQFENNKTYRSFCDLLYKHPSDISKIEDIPFLPIEFFKSHEIVSNSNPIQETFTSSGTTGSIPSKHHVTDLTIYEESYLKGFQHFYGNIEDYVILALLPNYLERTGSSLTYMVNDLIKRSKHAESGFYLHDLNALAAKLIKLDQEGKKVLLIGVSFALLDLIETTQFCLKHTIIMETGGMKGRRKEMIREELHQQLCTGFGVTEIHSEYGMTELLSQGYSNGNGIFQTPPWMKLFTRDPEDALTLQRKGKSGGINVIDLANINSCSFIATQDLGKIHSNNTFEILGRFDHSDIRGCNLMVF</sequence>
<dbReference type="Gene3D" id="3.40.50.12780">
    <property type="entry name" value="N-terminal domain of ligase-like"/>
    <property type="match status" value="1"/>
</dbReference>
<feature type="domain" description="Acyl-protein synthetase LuxE" evidence="1">
    <location>
        <begin position="47"/>
        <end position="355"/>
    </location>
</feature>
<dbReference type="EMBL" id="CP019288">
    <property type="protein sequence ID" value="QHI37125.1"/>
    <property type="molecule type" value="Genomic_DNA"/>
</dbReference>
<evidence type="ECO:0000313" key="2">
    <source>
        <dbReference type="EMBL" id="QHI37125.1"/>
    </source>
</evidence>
<evidence type="ECO:0000259" key="1">
    <source>
        <dbReference type="Pfam" id="PF04443"/>
    </source>
</evidence>
<dbReference type="InterPro" id="IPR042099">
    <property type="entry name" value="ANL_N_sf"/>
</dbReference>
<dbReference type="Pfam" id="PF04443">
    <property type="entry name" value="LuxE"/>
    <property type="match status" value="1"/>
</dbReference>
<dbReference type="GO" id="GO:0047474">
    <property type="term" value="F:long-chain fatty acid--protein ligase activity"/>
    <property type="evidence" value="ECO:0007669"/>
    <property type="project" value="InterPro"/>
</dbReference>
<dbReference type="GO" id="GO:0008218">
    <property type="term" value="P:bioluminescence"/>
    <property type="evidence" value="ECO:0007669"/>
    <property type="project" value="InterPro"/>
</dbReference>
<dbReference type="AlphaFoldDB" id="A0A7L4ZKG9"/>
<dbReference type="Proteomes" id="UP000464657">
    <property type="component" value="Chromosome"/>
</dbReference>
<evidence type="ECO:0000313" key="3">
    <source>
        <dbReference type="Proteomes" id="UP000464657"/>
    </source>
</evidence>
<gene>
    <name evidence="2" type="ORF">IMCC3317_25030</name>
</gene>
<dbReference type="InterPro" id="IPR007534">
    <property type="entry name" value="LuxE"/>
</dbReference>
<accession>A0A7L4ZKG9</accession>